<accession>G3HFR8</accession>
<evidence type="ECO:0000313" key="1">
    <source>
        <dbReference type="EMBL" id="EGW02801.1"/>
    </source>
</evidence>
<sequence>MGSSHTCLFASNSSPFIRMAALSKGQTLDGDLEVQRDKMKLPLVEVILHDKREVPLTPYRVTRERRAGSPLTQVA</sequence>
<dbReference type="AlphaFoldDB" id="G3HFR8"/>
<name>G3HFR8_CRIGR</name>
<dbReference type="InParanoid" id="G3HFR8"/>
<evidence type="ECO:0000313" key="2">
    <source>
        <dbReference type="Proteomes" id="UP000001075"/>
    </source>
</evidence>
<dbReference type="EMBL" id="JH000334">
    <property type="protein sequence ID" value="EGW02801.1"/>
    <property type="molecule type" value="Genomic_DNA"/>
</dbReference>
<reference evidence="2" key="1">
    <citation type="journal article" date="2011" name="Nat. Biotechnol.">
        <title>The genomic sequence of the Chinese hamster ovary (CHO)-K1 cell line.</title>
        <authorList>
            <person name="Xu X."/>
            <person name="Nagarajan H."/>
            <person name="Lewis N.E."/>
            <person name="Pan S."/>
            <person name="Cai Z."/>
            <person name="Liu X."/>
            <person name="Chen W."/>
            <person name="Xie M."/>
            <person name="Wang W."/>
            <person name="Hammond S."/>
            <person name="Andersen M.R."/>
            <person name="Neff N."/>
            <person name="Passarelli B."/>
            <person name="Koh W."/>
            <person name="Fan H.C."/>
            <person name="Wang J."/>
            <person name="Gui Y."/>
            <person name="Lee K.H."/>
            <person name="Betenbaugh M.J."/>
            <person name="Quake S.R."/>
            <person name="Famili I."/>
            <person name="Palsson B.O."/>
            <person name="Wang J."/>
        </authorList>
    </citation>
    <scope>NUCLEOTIDE SEQUENCE [LARGE SCALE GENOMIC DNA]</scope>
    <source>
        <strain evidence="2">CHO K1 cell line</strain>
    </source>
</reference>
<dbReference type="Proteomes" id="UP000001075">
    <property type="component" value="Unassembled WGS sequence"/>
</dbReference>
<proteinExistence type="predicted"/>
<protein>
    <submittedName>
        <fullName evidence="1">Uncharacterized protein</fullName>
    </submittedName>
</protein>
<organism evidence="1 2">
    <name type="scientific">Cricetulus griseus</name>
    <name type="common">Chinese hamster</name>
    <name type="synonym">Cricetulus barabensis griseus</name>
    <dbReference type="NCBI Taxonomy" id="10029"/>
    <lineage>
        <taxon>Eukaryota</taxon>
        <taxon>Metazoa</taxon>
        <taxon>Chordata</taxon>
        <taxon>Craniata</taxon>
        <taxon>Vertebrata</taxon>
        <taxon>Euteleostomi</taxon>
        <taxon>Mammalia</taxon>
        <taxon>Eutheria</taxon>
        <taxon>Euarchontoglires</taxon>
        <taxon>Glires</taxon>
        <taxon>Rodentia</taxon>
        <taxon>Myomorpha</taxon>
        <taxon>Muroidea</taxon>
        <taxon>Cricetidae</taxon>
        <taxon>Cricetinae</taxon>
        <taxon>Cricetulus</taxon>
    </lineage>
</organism>
<gene>
    <name evidence="1" type="ORF">I79_009432</name>
</gene>